<evidence type="ECO:0000256" key="4">
    <source>
        <dbReference type="SAM" id="SignalP"/>
    </source>
</evidence>
<keyword evidence="6" id="KW-1185">Reference proteome</keyword>
<evidence type="ECO:0000313" key="5">
    <source>
        <dbReference type="EMBL" id="MFD1737390.1"/>
    </source>
</evidence>
<evidence type="ECO:0000313" key="6">
    <source>
        <dbReference type="Proteomes" id="UP001597214"/>
    </source>
</evidence>
<comment type="similarity">
    <text evidence="1">Belongs to the bacterial solute-binding protein 1 family.</text>
</comment>
<dbReference type="Pfam" id="PF13416">
    <property type="entry name" value="SBP_bac_8"/>
    <property type="match status" value="1"/>
</dbReference>
<accession>A0ABW4LQD7</accession>
<dbReference type="PROSITE" id="PS51257">
    <property type="entry name" value="PROKAR_LIPOPROTEIN"/>
    <property type="match status" value="1"/>
</dbReference>
<feature type="signal peptide" evidence="4">
    <location>
        <begin position="1"/>
        <end position="20"/>
    </location>
</feature>
<keyword evidence="3 4" id="KW-0732">Signal</keyword>
<comment type="caution">
    <text evidence="5">The sequence shown here is derived from an EMBL/GenBank/DDBJ whole genome shotgun (WGS) entry which is preliminary data.</text>
</comment>
<dbReference type="SUPFAM" id="SSF53850">
    <property type="entry name" value="Periplasmic binding protein-like II"/>
    <property type="match status" value="1"/>
</dbReference>
<dbReference type="Proteomes" id="UP001597214">
    <property type="component" value="Unassembled WGS sequence"/>
</dbReference>
<feature type="chain" id="PRO_5046597525" evidence="4">
    <location>
        <begin position="21"/>
        <end position="419"/>
    </location>
</feature>
<evidence type="ECO:0000256" key="1">
    <source>
        <dbReference type="ARBA" id="ARBA00008520"/>
    </source>
</evidence>
<dbReference type="Gene3D" id="3.40.190.10">
    <property type="entry name" value="Periplasmic binding protein-like II"/>
    <property type="match status" value="2"/>
</dbReference>
<evidence type="ECO:0000256" key="3">
    <source>
        <dbReference type="ARBA" id="ARBA00022729"/>
    </source>
</evidence>
<evidence type="ECO:0000256" key="2">
    <source>
        <dbReference type="ARBA" id="ARBA00022448"/>
    </source>
</evidence>
<dbReference type="InterPro" id="IPR006059">
    <property type="entry name" value="SBP"/>
</dbReference>
<keyword evidence="2" id="KW-0813">Transport</keyword>
<sequence length="419" mass="46626">MKMWKSVLSLLLVSSFLLLAACGGNESQDEGNNSGNDKESGSVDKISIFVSKVEITEQLEALAKEYEKETGVEVEVWGTTGDDYFQQLQIRLNSDQGPSIFSLRHLTEAKAMESYAYDLSNEEYVQYIAENMALELNGKVLGIPFGVEGFGLVYNKDLVDPADVADYDSFVNTLKKFNGTDVSGLSLSQEGFFLIGHISNYPFSLQQDNIAFMDQLTAGEVTLAETEEFQKFGELMEVLRENSRNPLEVTYDSQIGDFASGKTAMIHQGNWANGMLADYDIDFEYGMLPVPLMDNDKLAVGVGMNWSVNAMKDEAEIQAALDFLEWMHTSETGHKYIVEEFKAIPALTNITPGELDPLSQTVFEATNSGNTIKWSHTYYPANVVVNDFVPAAQNFFINKDVSGQEFIQQLDEAWKNASK</sequence>
<dbReference type="PANTHER" id="PTHR30061">
    <property type="entry name" value="MALTOSE-BINDING PERIPLASMIC PROTEIN"/>
    <property type="match status" value="1"/>
</dbReference>
<dbReference type="PANTHER" id="PTHR30061:SF50">
    <property type="entry name" value="MALTOSE_MALTODEXTRIN-BINDING PERIPLASMIC PROTEIN"/>
    <property type="match status" value="1"/>
</dbReference>
<reference evidence="6" key="1">
    <citation type="journal article" date="2019" name="Int. J. Syst. Evol. Microbiol.">
        <title>The Global Catalogue of Microorganisms (GCM) 10K type strain sequencing project: providing services to taxonomists for standard genome sequencing and annotation.</title>
        <authorList>
            <consortium name="The Broad Institute Genomics Platform"/>
            <consortium name="The Broad Institute Genome Sequencing Center for Infectious Disease"/>
            <person name="Wu L."/>
            <person name="Ma J."/>
        </authorList>
    </citation>
    <scope>NUCLEOTIDE SEQUENCE [LARGE SCALE GENOMIC DNA]</scope>
    <source>
        <strain evidence="6">CCUG 49339</strain>
    </source>
</reference>
<proteinExistence type="inferred from homology"/>
<name>A0ABW4LQD7_9BACI</name>
<dbReference type="RefSeq" id="WP_377928601.1">
    <property type="nucleotide sequence ID" value="NZ_JBHUEM010000020.1"/>
</dbReference>
<dbReference type="EMBL" id="JBHUEM010000020">
    <property type="protein sequence ID" value="MFD1737390.1"/>
    <property type="molecule type" value="Genomic_DNA"/>
</dbReference>
<protein>
    <submittedName>
        <fullName evidence="5">Extracellular solute-binding protein</fullName>
    </submittedName>
</protein>
<gene>
    <name evidence="5" type="ORF">ACFSCX_12580</name>
</gene>
<organism evidence="5 6">
    <name type="scientific">Bacillus salitolerans</name>
    <dbReference type="NCBI Taxonomy" id="1437434"/>
    <lineage>
        <taxon>Bacteria</taxon>
        <taxon>Bacillati</taxon>
        <taxon>Bacillota</taxon>
        <taxon>Bacilli</taxon>
        <taxon>Bacillales</taxon>
        <taxon>Bacillaceae</taxon>
        <taxon>Bacillus</taxon>
    </lineage>
</organism>